<dbReference type="eggNOG" id="COG2198">
    <property type="taxonomic scope" value="Bacteria"/>
</dbReference>
<feature type="domain" description="Response regulatory" evidence="21">
    <location>
        <begin position="821"/>
        <end position="935"/>
    </location>
</feature>
<dbReference type="Pfam" id="PF00072">
    <property type="entry name" value="Response_reg"/>
    <property type="match status" value="1"/>
</dbReference>
<keyword evidence="17" id="KW-0175">Coiled coil</keyword>
<dbReference type="PROSITE" id="PS50110">
    <property type="entry name" value="RESPONSE_REGULATORY"/>
    <property type="match status" value="1"/>
</dbReference>
<dbReference type="PROSITE" id="PS50894">
    <property type="entry name" value="HPT"/>
    <property type="match status" value="1"/>
</dbReference>
<dbReference type="eggNOG" id="COG0834">
    <property type="taxonomic scope" value="Bacteria"/>
</dbReference>
<dbReference type="InterPro" id="IPR003594">
    <property type="entry name" value="HATPase_dom"/>
</dbReference>
<dbReference type="OrthoDB" id="9770795at2"/>
<dbReference type="SMART" id="SM00388">
    <property type="entry name" value="HisKA"/>
    <property type="match status" value="1"/>
</dbReference>
<dbReference type="CDD" id="cd13705">
    <property type="entry name" value="PBP2_BvgS_D1"/>
    <property type="match status" value="1"/>
</dbReference>
<dbReference type="CDD" id="cd16922">
    <property type="entry name" value="HATPase_EvgS-ArcB-TorS-like"/>
    <property type="match status" value="1"/>
</dbReference>
<keyword evidence="11" id="KW-0547">Nucleotide-binding</keyword>
<evidence type="ECO:0000256" key="9">
    <source>
        <dbReference type="ARBA" id="ARBA00022729"/>
    </source>
</evidence>
<dbReference type="InterPro" id="IPR003661">
    <property type="entry name" value="HisK_dim/P_dom"/>
</dbReference>
<evidence type="ECO:0000256" key="14">
    <source>
        <dbReference type="ARBA" id="ARBA00023136"/>
    </source>
</evidence>
<dbReference type="KEGG" id="enc:ECL_04447"/>
<evidence type="ECO:0000256" key="13">
    <source>
        <dbReference type="ARBA" id="ARBA00023012"/>
    </source>
</evidence>
<dbReference type="Pfam" id="PF00497">
    <property type="entry name" value="SBP_bac_3"/>
    <property type="match status" value="1"/>
</dbReference>
<dbReference type="FunFam" id="3.30.565.10:FF:000010">
    <property type="entry name" value="Sensor histidine kinase RcsC"/>
    <property type="match status" value="1"/>
</dbReference>
<dbReference type="InterPro" id="IPR008207">
    <property type="entry name" value="Sig_transdc_His_kin_Hpt_dom"/>
</dbReference>
<dbReference type="Gene3D" id="1.20.120.160">
    <property type="entry name" value="HPT domain"/>
    <property type="match status" value="1"/>
</dbReference>
<keyword evidence="10 23" id="KW-0418">Kinase</keyword>
<dbReference type="Gene3D" id="3.40.50.2300">
    <property type="match status" value="1"/>
</dbReference>
<keyword evidence="8 18" id="KW-0812">Transmembrane</keyword>
<dbReference type="InterPro" id="IPR036097">
    <property type="entry name" value="HisK_dim/P_sf"/>
</dbReference>
<proteinExistence type="predicted"/>
<evidence type="ECO:0000256" key="3">
    <source>
        <dbReference type="ARBA" id="ARBA00012438"/>
    </source>
</evidence>
<dbReference type="InterPro" id="IPR036641">
    <property type="entry name" value="HPT_dom_sf"/>
</dbReference>
<dbReference type="Pfam" id="PF01627">
    <property type="entry name" value="Hpt"/>
    <property type="match status" value="1"/>
</dbReference>
<dbReference type="SUPFAM" id="SSF47226">
    <property type="entry name" value="Histidine-containing phosphotransfer domain, HPT domain"/>
    <property type="match status" value="1"/>
</dbReference>
<keyword evidence="24" id="KW-1185">Reference proteome</keyword>
<keyword evidence="6 16" id="KW-0597">Phosphoprotein</keyword>
<evidence type="ECO:0000256" key="19">
    <source>
        <dbReference type="SAM" id="SignalP"/>
    </source>
</evidence>
<dbReference type="SUPFAM" id="SSF47384">
    <property type="entry name" value="Homodimeric domain of signal transducing histidine kinase"/>
    <property type="match status" value="1"/>
</dbReference>
<name>A0A0H3CRZ5_ENTCC</name>
<dbReference type="InterPro" id="IPR049870">
    <property type="entry name" value="BvgS-like_periplasmic1"/>
</dbReference>
<dbReference type="SUPFAM" id="SSF53850">
    <property type="entry name" value="Periplasmic binding protein-like II"/>
    <property type="match status" value="2"/>
</dbReference>
<feature type="domain" description="HPt" evidence="22">
    <location>
        <begin position="952"/>
        <end position="1056"/>
    </location>
</feature>
<dbReference type="SMART" id="SM00448">
    <property type="entry name" value="REC"/>
    <property type="match status" value="1"/>
</dbReference>
<keyword evidence="14 18" id="KW-0472">Membrane</keyword>
<evidence type="ECO:0000259" key="20">
    <source>
        <dbReference type="PROSITE" id="PS50109"/>
    </source>
</evidence>
<dbReference type="PANTHER" id="PTHR43047">
    <property type="entry name" value="TWO-COMPONENT HISTIDINE PROTEIN KINASE"/>
    <property type="match status" value="1"/>
</dbReference>
<dbReference type="GO" id="GO:0009927">
    <property type="term" value="F:histidine phosphotransfer kinase activity"/>
    <property type="evidence" value="ECO:0007669"/>
    <property type="project" value="TreeGrafter"/>
</dbReference>
<evidence type="ECO:0000256" key="4">
    <source>
        <dbReference type="ARBA" id="ARBA00022475"/>
    </source>
</evidence>
<evidence type="ECO:0000256" key="10">
    <source>
        <dbReference type="ARBA" id="ARBA00022777"/>
    </source>
</evidence>
<dbReference type="InterPro" id="IPR001638">
    <property type="entry name" value="Solute-binding_3/MltF_N"/>
</dbReference>
<keyword evidence="4" id="KW-1003">Cell membrane</keyword>
<dbReference type="PANTHER" id="PTHR43047:SF72">
    <property type="entry name" value="OSMOSENSING HISTIDINE PROTEIN KINASE SLN1"/>
    <property type="match status" value="1"/>
</dbReference>
<evidence type="ECO:0000256" key="1">
    <source>
        <dbReference type="ARBA" id="ARBA00000085"/>
    </source>
</evidence>
<dbReference type="InterPro" id="IPR004358">
    <property type="entry name" value="Sig_transdc_His_kin-like_C"/>
</dbReference>
<keyword evidence="7" id="KW-0808">Transferase</keyword>
<evidence type="ECO:0000256" key="2">
    <source>
        <dbReference type="ARBA" id="ARBA00004429"/>
    </source>
</evidence>
<comment type="catalytic activity">
    <reaction evidence="1">
        <text>ATP + protein L-histidine = ADP + protein N-phospho-L-histidine.</text>
        <dbReference type="EC" id="2.7.13.3"/>
    </reaction>
</comment>
<keyword evidence="12 18" id="KW-1133">Transmembrane helix</keyword>
<dbReference type="Gene3D" id="3.40.190.10">
    <property type="entry name" value="Periplasmic binding protein-like II"/>
    <property type="match status" value="4"/>
</dbReference>
<evidence type="ECO:0000259" key="21">
    <source>
        <dbReference type="PROSITE" id="PS50110"/>
    </source>
</evidence>
<dbReference type="EC" id="2.7.13.3" evidence="3"/>
<keyword evidence="9 19" id="KW-0732">Signal</keyword>
<feature type="modified residue" description="4-aspartylphosphate" evidence="16">
    <location>
        <position position="870"/>
    </location>
</feature>
<dbReference type="Pfam" id="PF00512">
    <property type="entry name" value="HisKA"/>
    <property type="match status" value="1"/>
</dbReference>
<feature type="signal peptide" evidence="19">
    <location>
        <begin position="1"/>
        <end position="18"/>
    </location>
</feature>
<evidence type="ECO:0000256" key="15">
    <source>
        <dbReference type="PROSITE-ProRule" id="PRU00110"/>
    </source>
</evidence>
<dbReference type="EnsemblBacteria" id="ADF63976">
    <property type="protein sequence ID" value="ADF63976"/>
    <property type="gene ID" value="ECL_04447"/>
</dbReference>
<dbReference type="InterPro" id="IPR001789">
    <property type="entry name" value="Sig_transdc_resp-reg_receiver"/>
</dbReference>
<dbReference type="InterPro" id="IPR036890">
    <property type="entry name" value="HATPase_C_sf"/>
</dbReference>
<gene>
    <name evidence="23" type="ordered locus">ECL_04447</name>
</gene>
<dbReference type="eggNOG" id="COG0784">
    <property type="taxonomic scope" value="Bacteria"/>
</dbReference>
<evidence type="ECO:0000256" key="5">
    <source>
        <dbReference type="ARBA" id="ARBA00022519"/>
    </source>
</evidence>
<evidence type="ECO:0000256" key="18">
    <source>
        <dbReference type="SAM" id="Phobius"/>
    </source>
</evidence>
<dbReference type="SUPFAM" id="SSF52172">
    <property type="entry name" value="CheY-like"/>
    <property type="match status" value="1"/>
</dbReference>
<dbReference type="PRINTS" id="PR00344">
    <property type="entry name" value="BCTRLSENSOR"/>
</dbReference>
<dbReference type="SMART" id="SM00062">
    <property type="entry name" value="PBPb"/>
    <property type="match status" value="2"/>
</dbReference>
<keyword evidence="13" id="KW-0902">Two-component regulatory system</keyword>
<evidence type="ECO:0000256" key="8">
    <source>
        <dbReference type="ARBA" id="ARBA00022692"/>
    </source>
</evidence>
<dbReference type="InterPro" id="IPR011006">
    <property type="entry name" value="CheY-like_superfamily"/>
</dbReference>
<feature type="modified residue" description="Phosphohistidine" evidence="15">
    <location>
        <position position="994"/>
    </location>
</feature>
<dbReference type="EMBL" id="CP001918">
    <property type="protein sequence ID" value="ADF63976.1"/>
    <property type="molecule type" value="Genomic_DNA"/>
</dbReference>
<dbReference type="CDD" id="cd00082">
    <property type="entry name" value="HisKA"/>
    <property type="match status" value="1"/>
</dbReference>
<dbReference type="Gene3D" id="1.10.287.130">
    <property type="match status" value="1"/>
</dbReference>
<organism evidence="23 24">
    <name type="scientific">Enterobacter cloacae subsp. cloacae (strain ATCC 13047 / DSM 30054 / NBRC 13535 / NCTC 10005 / WDCM 00083 / NCDC 279-56)</name>
    <dbReference type="NCBI Taxonomy" id="716541"/>
    <lineage>
        <taxon>Bacteria</taxon>
        <taxon>Pseudomonadati</taxon>
        <taxon>Pseudomonadota</taxon>
        <taxon>Gammaproteobacteria</taxon>
        <taxon>Enterobacterales</taxon>
        <taxon>Enterobacteriaceae</taxon>
        <taxon>Enterobacter</taxon>
        <taxon>Enterobacter cloacae complex</taxon>
    </lineage>
</organism>
<keyword evidence="5" id="KW-0997">Cell inner membrane</keyword>
<dbReference type="GO" id="GO:0005886">
    <property type="term" value="C:plasma membrane"/>
    <property type="evidence" value="ECO:0007669"/>
    <property type="project" value="UniProtKB-SubCell"/>
</dbReference>
<dbReference type="STRING" id="716541.ECL_04447"/>
<feature type="transmembrane region" description="Helical" evidence="18">
    <location>
        <begin position="520"/>
        <end position="542"/>
    </location>
</feature>
<feature type="coiled-coil region" evidence="17">
    <location>
        <begin position="545"/>
        <end position="572"/>
    </location>
</feature>
<dbReference type="AlphaFoldDB" id="A0A0H3CRZ5"/>
<evidence type="ECO:0000256" key="11">
    <source>
        <dbReference type="ARBA" id="ARBA00022840"/>
    </source>
</evidence>
<evidence type="ECO:0000256" key="12">
    <source>
        <dbReference type="ARBA" id="ARBA00022989"/>
    </source>
</evidence>
<dbReference type="Gene3D" id="3.30.565.10">
    <property type="entry name" value="Histidine kinase-like ATPase, C-terminal domain"/>
    <property type="match status" value="1"/>
</dbReference>
<evidence type="ECO:0000313" key="24">
    <source>
        <dbReference type="Proteomes" id="UP000002363"/>
    </source>
</evidence>
<dbReference type="HOGENOM" id="CLU_000445_37_3_6"/>
<evidence type="ECO:0000313" key="23">
    <source>
        <dbReference type="EMBL" id="ADF63976.1"/>
    </source>
</evidence>
<reference evidence="23 24" key="1">
    <citation type="journal article" date="2010" name="J. Bacteriol.">
        <title>Complete genome sequence of Enterobacter cloacae subsp. cloacae type strain ATCC 13047.</title>
        <authorList>
            <person name="Ren Y."/>
            <person name="Ren Y."/>
            <person name="Zhou Z."/>
            <person name="Guo X."/>
            <person name="Li Y."/>
            <person name="Feng L."/>
            <person name="Wang L."/>
        </authorList>
    </citation>
    <scope>NUCLEOTIDE SEQUENCE [LARGE SCALE GENOMIC DNA]</scope>
    <source>
        <strain evidence="24">ATCC 13047 / DSM 30054 / NBRC 13535 / NCTC 10005 / WDCM 00083 / NCDC 279-56</strain>
    </source>
</reference>
<dbReference type="GO" id="GO:0000155">
    <property type="term" value="F:phosphorelay sensor kinase activity"/>
    <property type="evidence" value="ECO:0007669"/>
    <property type="project" value="InterPro"/>
</dbReference>
<dbReference type="PATRIC" id="fig|716541.4.peg.4601"/>
<comment type="subcellular location">
    <subcellularLocation>
        <location evidence="2">Cell inner membrane</location>
        <topology evidence="2">Multi-pass membrane protein</topology>
    </subcellularLocation>
</comment>
<dbReference type="PROSITE" id="PS50109">
    <property type="entry name" value="HIS_KIN"/>
    <property type="match status" value="1"/>
</dbReference>
<evidence type="ECO:0000259" key="22">
    <source>
        <dbReference type="PROSITE" id="PS50894"/>
    </source>
</evidence>
<dbReference type="SUPFAM" id="SSF55874">
    <property type="entry name" value="ATPase domain of HSP90 chaperone/DNA topoisomerase II/histidine kinase"/>
    <property type="match status" value="1"/>
</dbReference>
<keyword evidence="11" id="KW-0067">ATP-binding</keyword>
<dbReference type="eggNOG" id="COG2205">
    <property type="taxonomic scope" value="Bacteria"/>
</dbReference>
<evidence type="ECO:0000256" key="16">
    <source>
        <dbReference type="PROSITE-ProRule" id="PRU00169"/>
    </source>
</evidence>
<dbReference type="SMART" id="SM00387">
    <property type="entry name" value="HATPase_c"/>
    <property type="match status" value="1"/>
</dbReference>
<dbReference type="InterPro" id="IPR005467">
    <property type="entry name" value="His_kinase_dom"/>
</dbReference>
<evidence type="ECO:0000256" key="6">
    <source>
        <dbReference type="ARBA" id="ARBA00022553"/>
    </source>
</evidence>
<evidence type="ECO:0000256" key="17">
    <source>
        <dbReference type="SAM" id="Coils"/>
    </source>
</evidence>
<dbReference type="Proteomes" id="UP000002363">
    <property type="component" value="Chromosome"/>
</dbReference>
<feature type="domain" description="Histidine kinase" evidence="20">
    <location>
        <begin position="579"/>
        <end position="799"/>
    </location>
</feature>
<evidence type="ECO:0000256" key="7">
    <source>
        <dbReference type="ARBA" id="ARBA00022679"/>
    </source>
</evidence>
<accession>A0A0H3CRZ5</accession>
<dbReference type="Pfam" id="PF02518">
    <property type="entry name" value="HATPase_c"/>
    <property type="match status" value="1"/>
</dbReference>
<dbReference type="RefSeq" id="WP_013098816.1">
    <property type="nucleotide sequence ID" value="NC_014121.1"/>
</dbReference>
<protein>
    <recommendedName>
        <fullName evidence="3">histidine kinase</fullName>
        <ecNumber evidence="3">2.7.13.3</ecNumber>
    </recommendedName>
</protein>
<dbReference type="CDD" id="cd17546">
    <property type="entry name" value="REC_hyHK_CKI1_RcsC-like"/>
    <property type="match status" value="1"/>
</dbReference>
<sequence>MRAVTFILLFCIAFTVCATQPGESLRLLARSHEKVIEPGLSGSEWRWVREHRKIRLAVWEPMMPPYDITTGLNDYGGINADFTGLVAENLGLEIEVVRYPTYDDALSALRAGKADFMPQAGDSQQKQGLMLSVPYSDNIPVEVVNTDASPDEPVKRIAVSPVYSRSDVLARYPGADIVNFSSTRHALEALAFREIDLFFSDAITARYLASQSNLSNLSIRPVADTFEASGFSFAAMPKMAVWIAILNKMLTALPENAGVEIHRRWSGGIPLSLSEEPPRYTSLEHKWIKEHSRIRVAVAQDNAPIAFFNERGQLRGILADLLTALRLRTGFTFEIRRYPSQAAAFRAINRGEAELIAGVTQEGIWQADLLTTRTWLYNSWVMVGRALPGKEALQPRVVSLRGEAPDGWLGRQNSGQTAKVDTWWQGFNSVVKDKNDMMVVPLIIANAQLTRKEFASLKILASIDAEPLRFAFGASRQAWPLITILNKALINIPPEDLHALTRGSNTGNAFASVSTSALSITWLVTFTAAGLALLALVAGWIYRRRRIQQARIRKLIQTLRAAKQRAERARRGKSAFLATMSHEIRTPVSAIIGMLELVMKRPDHAPQNPQSIRVAWDAAQSLLLLIGNILDVERIASGRLVLRPERASLRNLIEGTVSQFEGLAAQKSLKLMLEMDTALKGDVLIDVMRFRQIVTNLLGNAIKFTDHGQVMLRAQPQWQNGEFMLLELTIADTGEGIDIATQQRLFQPFSQGESRTRAQGSGLGLYICRQLADMMDGDLTLNSVPGEGTTVTVTLRLPVMAALPEKETKACVPPGKRAALTIMVVDDNPVGRMLLTQQLEWLGHAVTQHDSPAKLLESLAIRQPDAVITDCNMPEMSGYALSRIINEHYPSVTVFGMTADARESVRDEAREAGMRDCIFKPVTLVALENLLAPLAPSGKSPVASLYSITLPPALLDGEHLATFLDLQITVLEETLGDIALWRKDPGTPLKEALHRLRGGIQLLGMTALEARCLEQEQAADSGGIRQLEEEIQALRAALQRWRETGLQPGETVLQQNEDGRTA</sequence>
<feature type="chain" id="PRO_5002606552" description="histidine kinase" evidence="19">
    <location>
        <begin position="19"/>
        <end position="1062"/>
    </location>
</feature>